<organism evidence="7 8">
    <name type="scientific">candidate division TA06 bacterium SM1_40</name>
    <dbReference type="NCBI Taxonomy" id="1703773"/>
    <lineage>
        <taxon>Bacteria</taxon>
        <taxon>Bacteria division TA06</taxon>
    </lineage>
</organism>
<sequence length="205" mass="22700">MKILIINSYPEDSAEKLQRYVESISAFSQYVILRDSEIHAGIDLDGISACVLTGSPKMITEGEYSPDYVDFLCTTSLPILGICYGHQLLAIAWNGEVKSGERIQRVFLENPLVVTIRQPHPLFAGLAERIEVDEDHREYVVPPERGGGSFSVLAHSPSCEVEAIAHHSKPQYGTQFHLERSGGTGRRILGNFCRLAAAEEKRLSS</sequence>
<gene>
    <name evidence="7" type="ORF">AMJ71_09075</name>
</gene>
<dbReference type="Proteomes" id="UP000051035">
    <property type="component" value="Unassembled WGS sequence"/>
</dbReference>
<dbReference type="PROSITE" id="PS51273">
    <property type="entry name" value="GATASE_TYPE_1"/>
    <property type="match status" value="1"/>
</dbReference>
<dbReference type="GO" id="GO:0003921">
    <property type="term" value="F:GMP synthase activity"/>
    <property type="evidence" value="ECO:0007669"/>
    <property type="project" value="TreeGrafter"/>
</dbReference>
<name>A0A0S8JFT1_UNCT6</name>
<dbReference type="GO" id="GO:0005829">
    <property type="term" value="C:cytosol"/>
    <property type="evidence" value="ECO:0007669"/>
    <property type="project" value="TreeGrafter"/>
</dbReference>
<comment type="caution">
    <text evidence="7">The sequence shown here is derived from an EMBL/GenBank/DDBJ whole genome shotgun (WGS) entry which is preliminary data.</text>
</comment>
<evidence type="ECO:0000256" key="2">
    <source>
        <dbReference type="ARBA" id="ARBA00022741"/>
    </source>
</evidence>
<evidence type="ECO:0000259" key="6">
    <source>
        <dbReference type="Pfam" id="PF00117"/>
    </source>
</evidence>
<dbReference type="InterPro" id="IPR017926">
    <property type="entry name" value="GATASE"/>
</dbReference>
<keyword evidence="2" id="KW-0547">Nucleotide-binding</keyword>
<dbReference type="InterPro" id="IPR029062">
    <property type="entry name" value="Class_I_gatase-like"/>
</dbReference>
<evidence type="ECO:0000256" key="3">
    <source>
        <dbReference type="ARBA" id="ARBA00022749"/>
    </source>
</evidence>
<evidence type="ECO:0000256" key="1">
    <source>
        <dbReference type="ARBA" id="ARBA00022598"/>
    </source>
</evidence>
<accession>A0A0S8JFT1</accession>
<evidence type="ECO:0000256" key="5">
    <source>
        <dbReference type="ARBA" id="ARBA00022840"/>
    </source>
</evidence>
<dbReference type="Pfam" id="PF00117">
    <property type="entry name" value="GATase"/>
    <property type="match status" value="1"/>
</dbReference>
<dbReference type="AlphaFoldDB" id="A0A0S8JFT1"/>
<keyword evidence="4" id="KW-0658">Purine biosynthesis</keyword>
<proteinExistence type="predicted"/>
<reference evidence="7 8" key="1">
    <citation type="journal article" date="2015" name="Microbiome">
        <title>Genomic resolution of linkages in carbon, nitrogen, and sulfur cycling among widespread estuary sediment bacteria.</title>
        <authorList>
            <person name="Baker B.J."/>
            <person name="Lazar C.S."/>
            <person name="Teske A.P."/>
            <person name="Dick G.J."/>
        </authorList>
    </citation>
    <scope>NUCLEOTIDE SEQUENCE [LARGE SCALE GENOMIC DNA]</scope>
    <source>
        <strain evidence="7">SM1_40</strain>
    </source>
</reference>
<dbReference type="PANTHER" id="PTHR11922">
    <property type="entry name" value="GMP SYNTHASE-RELATED"/>
    <property type="match status" value="1"/>
</dbReference>
<keyword evidence="5" id="KW-0067">ATP-binding</keyword>
<dbReference type="Gene3D" id="3.40.50.880">
    <property type="match status" value="1"/>
</dbReference>
<protein>
    <recommendedName>
        <fullName evidence="6">Glutamine amidotransferase domain-containing protein</fullName>
    </recommendedName>
</protein>
<keyword evidence="1" id="KW-0436">Ligase</keyword>
<dbReference type="PANTHER" id="PTHR11922:SF2">
    <property type="entry name" value="GMP SYNTHASE [GLUTAMINE-HYDROLYZING]"/>
    <property type="match status" value="1"/>
</dbReference>
<keyword evidence="3" id="KW-0332">GMP biosynthesis</keyword>
<evidence type="ECO:0000313" key="8">
    <source>
        <dbReference type="Proteomes" id="UP000051035"/>
    </source>
</evidence>
<dbReference type="GO" id="GO:0005524">
    <property type="term" value="F:ATP binding"/>
    <property type="evidence" value="ECO:0007669"/>
    <property type="project" value="UniProtKB-KW"/>
</dbReference>
<feature type="domain" description="Glutamine amidotransferase" evidence="6">
    <location>
        <begin position="37"/>
        <end position="192"/>
    </location>
</feature>
<dbReference type="SUPFAM" id="SSF52317">
    <property type="entry name" value="Class I glutamine amidotransferase-like"/>
    <property type="match status" value="1"/>
</dbReference>
<dbReference type="EMBL" id="LJVA01000127">
    <property type="protein sequence ID" value="KPL07387.1"/>
    <property type="molecule type" value="Genomic_DNA"/>
</dbReference>
<evidence type="ECO:0000256" key="4">
    <source>
        <dbReference type="ARBA" id="ARBA00022755"/>
    </source>
</evidence>
<evidence type="ECO:0000313" key="7">
    <source>
        <dbReference type="EMBL" id="KPL07387.1"/>
    </source>
</evidence>